<proteinExistence type="predicted"/>
<reference evidence="4" key="1">
    <citation type="journal article" date="2017" name="Appl. Environ. Microbiol.">
        <title>Genomic analysis of Calderihabitans maritimus KKC1, a thermophilic hydrogenogenic carboxydotrophic bacterium isolated from marine sediment.</title>
        <authorList>
            <person name="Omae K."/>
            <person name="Yoneda Y."/>
            <person name="Fukuyama Y."/>
            <person name="Yoshida T."/>
            <person name="Sako Y."/>
        </authorList>
    </citation>
    <scope>NUCLEOTIDE SEQUENCE [LARGE SCALE GENOMIC DNA]</scope>
    <source>
        <strain evidence="4">KKC1</strain>
    </source>
</reference>
<dbReference type="Pfam" id="PF26018">
    <property type="entry name" value="BSH_RND_rel"/>
    <property type="match status" value="1"/>
</dbReference>
<evidence type="ECO:0000259" key="2">
    <source>
        <dbReference type="Pfam" id="PF26018"/>
    </source>
</evidence>
<evidence type="ECO:0000313" key="4">
    <source>
        <dbReference type="Proteomes" id="UP000197032"/>
    </source>
</evidence>
<evidence type="ECO:0000256" key="1">
    <source>
        <dbReference type="SAM" id="Phobius"/>
    </source>
</evidence>
<protein>
    <recommendedName>
        <fullName evidence="2">RND related barrel-sandwich hybrid domain-containing protein</fullName>
    </recommendedName>
</protein>
<feature type="transmembrane region" description="Helical" evidence="1">
    <location>
        <begin position="15"/>
        <end position="32"/>
    </location>
</feature>
<keyword evidence="1" id="KW-0472">Membrane</keyword>
<feature type="domain" description="RND related barrel-sandwich hybrid" evidence="2">
    <location>
        <begin position="66"/>
        <end position="150"/>
    </location>
</feature>
<gene>
    <name evidence="3" type="ORF">KKC1_17360</name>
</gene>
<dbReference type="InterPro" id="IPR058709">
    <property type="entry name" value="BSH_RND-rel"/>
</dbReference>
<keyword evidence="1" id="KW-0812">Transmembrane</keyword>
<dbReference type="RefSeq" id="WP_088553897.1">
    <property type="nucleotide sequence ID" value="NZ_BDGJ01000087.1"/>
</dbReference>
<evidence type="ECO:0000313" key="3">
    <source>
        <dbReference type="EMBL" id="GAW92585.1"/>
    </source>
</evidence>
<comment type="caution">
    <text evidence="3">The sequence shown here is derived from an EMBL/GenBank/DDBJ whole genome shotgun (WGS) entry which is preliminary data.</text>
</comment>
<dbReference type="AlphaFoldDB" id="A0A1Z5HTE9"/>
<dbReference type="Proteomes" id="UP000197032">
    <property type="component" value="Unassembled WGS sequence"/>
</dbReference>
<dbReference type="EMBL" id="BDGJ01000087">
    <property type="protein sequence ID" value="GAW92585.1"/>
    <property type="molecule type" value="Genomic_DNA"/>
</dbReference>
<organism evidence="3 4">
    <name type="scientific">Calderihabitans maritimus</name>
    <dbReference type="NCBI Taxonomy" id="1246530"/>
    <lineage>
        <taxon>Bacteria</taxon>
        <taxon>Bacillati</taxon>
        <taxon>Bacillota</taxon>
        <taxon>Clostridia</taxon>
        <taxon>Neomoorellales</taxon>
        <taxon>Calderihabitantaceae</taxon>
        <taxon>Calderihabitans</taxon>
    </lineage>
</organism>
<name>A0A1Z5HTE9_9FIRM</name>
<keyword evidence="1" id="KW-1133">Transmembrane helix</keyword>
<sequence>MPRFYRSKGVPEYRLAYLFFLSVALWLLFNWLRGIIWSSLLETEIAEFGVLEKSISVDGLLIRQETLVTTPVKGRLRPLVEEGQRVRVGAAIAEVLPGSEGVRTAESYVLTASRAGVVSYYYDGLETVLSPEMLNELDLDKLATFMETAQTSTSFSNPAVRIVDNHKPLYLYFQINPEKLFEVEIGNTLSLYLPGKEEAVKAEVVRLEKEAEHTTVLVRLPYQDHLLNQRHISFRLVTDSYRGIIVERSLLVFKEGKAGIYVMKAGRIYWQPVKVLGEVGEKVAIDGIEEGSELLTGPLTNLLETLRINP</sequence>
<keyword evidence="4" id="KW-1185">Reference proteome</keyword>
<accession>A0A1Z5HTE9</accession>
<dbReference type="OrthoDB" id="1722186at2"/>